<evidence type="ECO:0000313" key="11">
    <source>
        <dbReference type="Proteomes" id="UP000460718"/>
    </source>
</evidence>
<sequence length="418" mass="46433">MVKRNMMAVMKDKFNALWTAAQVELQGQYSTQRVQALFAYSNNTSAVRVFFVLLLTPLPCLAITTVVDLVHLRPTTAGVHANELFVRAFVSFWIASVLTYVQFKHIVAEAPLSCTQVLVSGAVVGGLSTAVMYALALVIGFPLPFSIAVVSPAWLTLLFLPLAPWIKRAYADQTVWFHVANSLKVMMCQETLVVVYPAFFYVFTTVPTSCKTVFALLLPIIKLLLRNVMANAVVHLNDDIPEVVILNVEVFSALFVAYCMQNTPSVKTTFVLMAVDALQMSASLYDISHVIQRMKTLRKESEARRALLIGSRRQSVEFNLAQAIFNRQMKQRRPSSSIPLRLVSSILKLSSTVHPVKPLALASDSKTVAGPSGRDLSSATTLGLEFEYVQKLRKVLYITEFVVLLNYVDVVIPCIFCE</sequence>
<feature type="transmembrane region" description="Helical" evidence="1">
    <location>
        <begin position="49"/>
        <end position="72"/>
    </location>
</feature>
<feature type="transmembrane region" description="Helical" evidence="1">
    <location>
        <begin position="145"/>
        <end position="166"/>
    </location>
</feature>
<evidence type="ECO:0000313" key="10">
    <source>
        <dbReference type="Proteomes" id="UP000440732"/>
    </source>
</evidence>
<evidence type="ECO:0000313" key="2">
    <source>
        <dbReference type="EMBL" id="KAE8924534.1"/>
    </source>
</evidence>
<evidence type="ECO:0000313" key="7">
    <source>
        <dbReference type="Proteomes" id="UP000429523"/>
    </source>
</evidence>
<feature type="transmembrane region" description="Helical" evidence="1">
    <location>
        <begin position="84"/>
        <end position="103"/>
    </location>
</feature>
<accession>A0A6A3RMY9</accession>
<dbReference type="EMBL" id="QXGE01002473">
    <property type="protein sequence ID" value="KAE9281614.1"/>
    <property type="molecule type" value="Genomic_DNA"/>
</dbReference>
<evidence type="ECO:0000313" key="9">
    <source>
        <dbReference type="Proteomes" id="UP000440367"/>
    </source>
</evidence>
<evidence type="ECO:0000313" key="3">
    <source>
        <dbReference type="EMBL" id="KAE8978500.1"/>
    </source>
</evidence>
<dbReference type="Proteomes" id="UP000440732">
    <property type="component" value="Unassembled WGS sequence"/>
</dbReference>
<gene>
    <name evidence="6" type="ORF">PF001_g23696</name>
    <name evidence="5" type="ORF">PF002_g9529</name>
    <name evidence="4" type="ORF">PF006_g22866</name>
    <name evidence="2" type="ORF">PF009_g25237</name>
    <name evidence="3" type="ORF">PF011_g23213</name>
</gene>
<keyword evidence="1" id="KW-1133">Transmembrane helix</keyword>
<reference evidence="7 8" key="1">
    <citation type="submission" date="2018-08" db="EMBL/GenBank/DDBJ databases">
        <title>Genomic investigation of the strawberry pathogen Phytophthora fragariae indicates pathogenicity is determined by transcriptional variation in three key races.</title>
        <authorList>
            <person name="Adams T.M."/>
            <person name="Armitage A.D."/>
            <person name="Sobczyk M.K."/>
            <person name="Bates H.J."/>
            <person name="Dunwell J.M."/>
            <person name="Nellist C.F."/>
            <person name="Harrison R.J."/>
        </authorList>
    </citation>
    <scope>NUCLEOTIDE SEQUENCE [LARGE SCALE GENOMIC DNA]</scope>
    <source>
        <strain evidence="6 8">A4</strain>
        <strain evidence="5 9">BC-1</strain>
        <strain evidence="4 10">NOV-5</strain>
        <strain evidence="2 7">NOV-9</strain>
        <strain evidence="3 11">SCRP245</strain>
    </source>
</reference>
<feature type="transmembrane region" description="Helical" evidence="1">
    <location>
        <begin position="199"/>
        <end position="221"/>
    </location>
</feature>
<evidence type="ECO:0000313" key="4">
    <source>
        <dbReference type="EMBL" id="KAE9100609.1"/>
    </source>
</evidence>
<evidence type="ECO:0000256" key="1">
    <source>
        <dbReference type="SAM" id="Phobius"/>
    </source>
</evidence>
<protein>
    <submittedName>
        <fullName evidence="4">Uncharacterized protein</fullName>
    </submittedName>
</protein>
<dbReference type="Proteomes" id="UP000440367">
    <property type="component" value="Unassembled WGS sequence"/>
</dbReference>
<dbReference type="Proteomes" id="UP000437068">
    <property type="component" value="Unassembled WGS sequence"/>
</dbReference>
<dbReference type="Proteomes" id="UP000429523">
    <property type="component" value="Unassembled WGS sequence"/>
</dbReference>
<evidence type="ECO:0000313" key="8">
    <source>
        <dbReference type="Proteomes" id="UP000437068"/>
    </source>
</evidence>
<dbReference type="EMBL" id="QXGD01000395">
    <property type="protein sequence ID" value="KAE9240915.1"/>
    <property type="molecule type" value="Genomic_DNA"/>
</dbReference>
<feature type="transmembrane region" description="Helical" evidence="1">
    <location>
        <begin position="115"/>
        <end position="138"/>
    </location>
</feature>
<evidence type="ECO:0000313" key="6">
    <source>
        <dbReference type="EMBL" id="KAE9281614.1"/>
    </source>
</evidence>
<dbReference type="EMBL" id="QXFW01002442">
    <property type="protein sequence ID" value="KAE8978500.1"/>
    <property type="molecule type" value="Genomic_DNA"/>
</dbReference>
<keyword evidence="1" id="KW-0812">Transmembrane</keyword>
<dbReference type="EMBL" id="QXGF01002474">
    <property type="protein sequence ID" value="KAE8924534.1"/>
    <property type="molecule type" value="Genomic_DNA"/>
</dbReference>
<evidence type="ECO:0000313" key="5">
    <source>
        <dbReference type="EMBL" id="KAE9240915.1"/>
    </source>
</evidence>
<dbReference type="Proteomes" id="UP000460718">
    <property type="component" value="Unassembled WGS sequence"/>
</dbReference>
<dbReference type="AlphaFoldDB" id="A0A6A3RMY9"/>
<comment type="caution">
    <text evidence="4">The sequence shown here is derived from an EMBL/GenBank/DDBJ whole genome shotgun (WGS) entry which is preliminary data.</text>
</comment>
<dbReference type="EMBL" id="QXGA01002281">
    <property type="protein sequence ID" value="KAE9100609.1"/>
    <property type="molecule type" value="Genomic_DNA"/>
</dbReference>
<keyword evidence="1" id="KW-0472">Membrane</keyword>
<name>A0A6A3RMY9_9STRA</name>
<organism evidence="4 10">
    <name type="scientific">Phytophthora fragariae</name>
    <dbReference type="NCBI Taxonomy" id="53985"/>
    <lineage>
        <taxon>Eukaryota</taxon>
        <taxon>Sar</taxon>
        <taxon>Stramenopiles</taxon>
        <taxon>Oomycota</taxon>
        <taxon>Peronosporomycetes</taxon>
        <taxon>Peronosporales</taxon>
        <taxon>Peronosporaceae</taxon>
        <taxon>Phytophthora</taxon>
    </lineage>
</organism>
<proteinExistence type="predicted"/>